<dbReference type="PROSITE" id="PS50089">
    <property type="entry name" value="ZF_RING_2"/>
    <property type="match status" value="1"/>
</dbReference>
<evidence type="ECO:0000313" key="7">
    <source>
        <dbReference type="Proteomes" id="UP000092460"/>
    </source>
</evidence>
<dbReference type="VEuPathDB" id="VectorBase:GPPI025344"/>
<evidence type="ECO:0000256" key="1">
    <source>
        <dbReference type="ARBA" id="ARBA00022723"/>
    </source>
</evidence>
<proteinExistence type="predicted"/>
<dbReference type="EnsemblMetazoa" id="GPPI025344-RA">
    <property type="protein sequence ID" value="GPPI025344-PA"/>
    <property type="gene ID" value="GPPI025344"/>
</dbReference>
<accession>A0A1B0BC36</accession>
<dbReference type="GO" id="GO:0008270">
    <property type="term" value="F:zinc ion binding"/>
    <property type="evidence" value="ECO:0007669"/>
    <property type="project" value="UniProtKB-KW"/>
</dbReference>
<dbReference type="InterPro" id="IPR001841">
    <property type="entry name" value="Znf_RING"/>
</dbReference>
<dbReference type="Pfam" id="PF13920">
    <property type="entry name" value="zf-C3HC4_3"/>
    <property type="match status" value="1"/>
</dbReference>
<reference evidence="6" key="2">
    <citation type="submission" date="2020-05" db="UniProtKB">
        <authorList>
            <consortium name="EnsemblMetazoa"/>
        </authorList>
    </citation>
    <scope>IDENTIFICATION</scope>
    <source>
        <strain evidence="6">IAEA</strain>
    </source>
</reference>
<dbReference type="AlphaFoldDB" id="A0A1B0BC36"/>
<sequence>MADFRKNELCVICSHEKQSLMFLFCGHVFCEQCLSAHKSFQERSCCPICGTPRDGRRYTPVKFPSSKVKDMFQTSTAIPSEANIHMMDRFFSISISRIVGSGNELDDIDHSDNNNYDNHYRDCSMERIECTDDDETINSN</sequence>
<evidence type="ECO:0000259" key="5">
    <source>
        <dbReference type="PROSITE" id="PS50089"/>
    </source>
</evidence>
<dbReference type="PROSITE" id="PS00518">
    <property type="entry name" value="ZF_RING_1"/>
    <property type="match status" value="1"/>
</dbReference>
<dbReference type="EMBL" id="JXJN01011806">
    <property type="status" value="NOT_ANNOTATED_CDS"/>
    <property type="molecule type" value="Genomic_DNA"/>
</dbReference>
<dbReference type="SMART" id="SM00184">
    <property type="entry name" value="RING"/>
    <property type="match status" value="1"/>
</dbReference>
<dbReference type="Proteomes" id="UP000092460">
    <property type="component" value="Unassembled WGS sequence"/>
</dbReference>
<evidence type="ECO:0000256" key="4">
    <source>
        <dbReference type="PROSITE-ProRule" id="PRU00175"/>
    </source>
</evidence>
<evidence type="ECO:0000256" key="2">
    <source>
        <dbReference type="ARBA" id="ARBA00022771"/>
    </source>
</evidence>
<keyword evidence="7" id="KW-1185">Reference proteome</keyword>
<dbReference type="InterPro" id="IPR013083">
    <property type="entry name" value="Znf_RING/FYVE/PHD"/>
</dbReference>
<name>A0A1B0BC36_9MUSC</name>
<keyword evidence="3" id="KW-0862">Zinc</keyword>
<organism evidence="6 7">
    <name type="scientific">Glossina palpalis gambiensis</name>
    <dbReference type="NCBI Taxonomy" id="67801"/>
    <lineage>
        <taxon>Eukaryota</taxon>
        <taxon>Metazoa</taxon>
        <taxon>Ecdysozoa</taxon>
        <taxon>Arthropoda</taxon>
        <taxon>Hexapoda</taxon>
        <taxon>Insecta</taxon>
        <taxon>Pterygota</taxon>
        <taxon>Neoptera</taxon>
        <taxon>Endopterygota</taxon>
        <taxon>Diptera</taxon>
        <taxon>Brachycera</taxon>
        <taxon>Muscomorpha</taxon>
        <taxon>Hippoboscoidea</taxon>
        <taxon>Glossinidae</taxon>
        <taxon>Glossina</taxon>
    </lineage>
</organism>
<feature type="domain" description="RING-type" evidence="5">
    <location>
        <begin position="10"/>
        <end position="49"/>
    </location>
</feature>
<keyword evidence="2 4" id="KW-0863">Zinc-finger</keyword>
<dbReference type="InterPro" id="IPR017907">
    <property type="entry name" value="Znf_RING_CS"/>
</dbReference>
<dbReference type="SUPFAM" id="SSF57850">
    <property type="entry name" value="RING/U-box"/>
    <property type="match status" value="1"/>
</dbReference>
<reference evidence="7" key="1">
    <citation type="submission" date="2015-01" db="EMBL/GenBank/DDBJ databases">
        <authorList>
            <person name="Aksoy S."/>
            <person name="Warren W."/>
            <person name="Wilson R.K."/>
        </authorList>
    </citation>
    <scope>NUCLEOTIDE SEQUENCE [LARGE SCALE GENOMIC DNA]</scope>
    <source>
        <strain evidence="7">IAEA</strain>
    </source>
</reference>
<dbReference type="Gene3D" id="3.30.40.10">
    <property type="entry name" value="Zinc/RING finger domain, C3HC4 (zinc finger)"/>
    <property type="match status" value="1"/>
</dbReference>
<protein>
    <recommendedName>
        <fullName evidence="5">RING-type domain-containing protein</fullName>
    </recommendedName>
</protein>
<evidence type="ECO:0000256" key="3">
    <source>
        <dbReference type="ARBA" id="ARBA00022833"/>
    </source>
</evidence>
<keyword evidence="1" id="KW-0479">Metal-binding</keyword>
<evidence type="ECO:0000313" key="6">
    <source>
        <dbReference type="EnsemblMetazoa" id="GPPI025344-PA"/>
    </source>
</evidence>